<evidence type="ECO:0000313" key="3">
    <source>
        <dbReference type="Proteomes" id="UP000250245"/>
    </source>
</evidence>
<feature type="transmembrane region" description="Helical" evidence="1">
    <location>
        <begin position="6"/>
        <end position="22"/>
    </location>
</feature>
<keyword evidence="1" id="KW-0812">Transmembrane</keyword>
<sequence>MIAFIEILISLPEAILALILIFEKMHRNSKED</sequence>
<organism evidence="2 3">
    <name type="scientific">Mobiluncus curtisii</name>
    <dbReference type="NCBI Taxonomy" id="2051"/>
    <lineage>
        <taxon>Bacteria</taxon>
        <taxon>Bacillati</taxon>
        <taxon>Actinomycetota</taxon>
        <taxon>Actinomycetes</taxon>
        <taxon>Actinomycetales</taxon>
        <taxon>Actinomycetaceae</taxon>
        <taxon>Mobiluncus</taxon>
    </lineage>
</organism>
<keyword evidence="1" id="KW-1133">Transmembrane helix</keyword>
<dbReference type="AlphaFoldDB" id="A0A2X2YL75"/>
<keyword evidence="1" id="KW-0472">Membrane</keyword>
<dbReference type="Proteomes" id="UP000250245">
    <property type="component" value="Unassembled WGS sequence"/>
</dbReference>
<proteinExistence type="predicted"/>
<evidence type="ECO:0000313" key="2">
    <source>
        <dbReference type="EMBL" id="SQB64834.1"/>
    </source>
</evidence>
<name>A0A2X2YL75_9ACTO</name>
<protein>
    <submittedName>
        <fullName evidence="2">Uncharacterized protein</fullName>
    </submittedName>
</protein>
<dbReference type="EMBL" id="UASJ01000001">
    <property type="protein sequence ID" value="SQB64834.1"/>
    <property type="molecule type" value="Genomic_DNA"/>
</dbReference>
<accession>A0A2X2YL75</accession>
<evidence type="ECO:0000256" key="1">
    <source>
        <dbReference type="SAM" id="Phobius"/>
    </source>
</evidence>
<reference evidence="2 3" key="1">
    <citation type="submission" date="2018-06" db="EMBL/GenBank/DDBJ databases">
        <authorList>
            <consortium name="Pathogen Informatics"/>
            <person name="Doyle S."/>
        </authorList>
    </citation>
    <scope>NUCLEOTIDE SEQUENCE [LARGE SCALE GENOMIC DNA]</scope>
    <source>
        <strain evidence="2 3">NCTC11820</strain>
    </source>
</reference>
<gene>
    <name evidence="2" type="ORF">NCTC11820_01188</name>
</gene>